<feature type="transmembrane region" description="Helical" evidence="9">
    <location>
        <begin position="86"/>
        <end position="108"/>
    </location>
</feature>
<evidence type="ECO:0000256" key="7">
    <source>
        <dbReference type="ARBA" id="ARBA00023136"/>
    </source>
</evidence>
<dbReference type="PANTHER" id="PTHR35011">
    <property type="entry name" value="2,3-DIKETO-L-GULONATE TRAP TRANSPORTER SMALL PERMEASE PROTEIN YIAM"/>
    <property type="match status" value="1"/>
</dbReference>
<keyword evidence="3" id="KW-1003">Cell membrane</keyword>
<protein>
    <submittedName>
        <fullName evidence="11">C4-dicarboxylate transport system</fullName>
    </submittedName>
</protein>
<keyword evidence="12" id="KW-1185">Reference proteome</keyword>
<evidence type="ECO:0000259" key="10">
    <source>
        <dbReference type="Pfam" id="PF04290"/>
    </source>
</evidence>
<proteinExistence type="inferred from homology"/>
<evidence type="ECO:0000256" key="3">
    <source>
        <dbReference type="ARBA" id="ARBA00022475"/>
    </source>
</evidence>
<dbReference type="Pfam" id="PF04290">
    <property type="entry name" value="DctQ"/>
    <property type="match status" value="1"/>
</dbReference>
<comment type="caution">
    <text evidence="11">The sequence shown here is derived from an EMBL/GenBank/DDBJ whole genome shotgun (WGS) entry which is preliminary data.</text>
</comment>
<accession>W4QI79</accession>
<dbReference type="RefSeq" id="WP_035345878.1">
    <property type="nucleotide sequence ID" value="NZ_BAUU01000024.1"/>
</dbReference>
<dbReference type="Proteomes" id="UP000018895">
    <property type="component" value="Unassembled WGS sequence"/>
</dbReference>
<reference evidence="11" key="1">
    <citation type="journal article" date="2014" name="Genome Announc.">
        <title>Draft Genome Sequences of Three Alkaliphilic Bacillus Strains, Bacillus wakoensis JCM 9140T, Bacillus akibai JCM 9157T, and Bacillus hemicellulosilyticus JCM 9152T.</title>
        <authorList>
            <person name="Yuki M."/>
            <person name="Oshima K."/>
            <person name="Suda W."/>
            <person name="Oshida Y."/>
            <person name="Kitamura K."/>
            <person name="Iida T."/>
            <person name="Hattori M."/>
            <person name="Ohkuma M."/>
        </authorList>
    </citation>
    <scope>NUCLEOTIDE SEQUENCE [LARGE SCALE GENOMIC DNA]</scope>
    <source>
        <strain evidence="11">JCM 9152</strain>
    </source>
</reference>
<feature type="transmembrane region" description="Helical" evidence="9">
    <location>
        <begin position="47"/>
        <end position="65"/>
    </location>
</feature>
<evidence type="ECO:0000313" key="11">
    <source>
        <dbReference type="EMBL" id="GAE31801.1"/>
    </source>
</evidence>
<dbReference type="InterPro" id="IPR007387">
    <property type="entry name" value="TRAP_DctQ"/>
</dbReference>
<evidence type="ECO:0000256" key="2">
    <source>
        <dbReference type="ARBA" id="ARBA00022448"/>
    </source>
</evidence>
<evidence type="ECO:0000256" key="5">
    <source>
        <dbReference type="ARBA" id="ARBA00022692"/>
    </source>
</evidence>
<evidence type="ECO:0000256" key="4">
    <source>
        <dbReference type="ARBA" id="ARBA00022519"/>
    </source>
</evidence>
<evidence type="ECO:0000256" key="1">
    <source>
        <dbReference type="ARBA" id="ARBA00004429"/>
    </source>
</evidence>
<keyword evidence="2" id="KW-0813">Transport</keyword>
<evidence type="ECO:0000256" key="8">
    <source>
        <dbReference type="ARBA" id="ARBA00038436"/>
    </source>
</evidence>
<dbReference type="InterPro" id="IPR055348">
    <property type="entry name" value="DctQ"/>
</dbReference>
<comment type="subcellular location">
    <subcellularLocation>
        <location evidence="1">Cell inner membrane</location>
        <topology evidence="1">Multi-pass membrane protein</topology>
    </subcellularLocation>
</comment>
<comment type="similarity">
    <text evidence="8">Belongs to the TRAP transporter small permease family.</text>
</comment>
<feature type="domain" description="Tripartite ATP-independent periplasmic transporters DctQ component" evidence="10">
    <location>
        <begin position="26"/>
        <end position="154"/>
    </location>
</feature>
<sequence length="167" mass="19473">MSILKKINEHLEEWILVSLLAVSLTSITMQITMRFIFDNSLAWSEELARYCFIWLIYIGIAYGVKRSRHICLDVVYDIVPDAWKKVMLLISNVLVGLFALYVIYYSVFLIEQLTNFSQTSAAMRINMIYVYLSVPIGMAITLLRLIQNLVHVIRNWDSILTEELKEM</sequence>
<keyword evidence="7 9" id="KW-0472">Membrane</keyword>
<feature type="transmembrane region" description="Helical" evidence="9">
    <location>
        <begin position="128"/>
        <end position="146"/>
    </location>
</feature>
<dbReference type="OrthoDB" id="9815614at2"/>
<evidence type="ECO:0000256" key="9">
    <source>
        <dbReference type="SAM" id="Phobius"/>
    </source>
</evidence>
<keyword evidence="5 9" id="KW-0812">Transmembrane</keyword>
<feature type="transmembrane region" description="Helical" evidence="9">
    <location>
        <begin position="14"/>
        <end position="35"/>
    </location>
</feature>
<dbReference type="GO" id="GO:0022857">
    <property type="term" value="F:transmembrane transporter activity"/>
    <property type="evidence" value="ECO:0007669"/>
    <property type="project" value="TreeGrafter"/>
</dbReference>
<keyword evidence="6 9" id="KW-1133">Transmembrane helix</keyword>
<dbReference type="GO" id="GO:0005886">
    <property type="term" value="C:plasma membrane"/>
    <property type="evidence" value="ECO:0007669"/>
    <property type="project" value="UniProtKB-SubCell"/>
</dbReference>
<dbReference type="GO" id="GO:0015740">
    <property type="term" value="P:C4-dicarboxylate transport"/>
    <property type="evidence" value="ECO:0007669"/>
    <property type="project" value="TreeGrafter"/>
</dbReference>
<dbReference type="AlphaFoldDB" id="W4QI79"/>
<keyword evidence="4" id="KW-0997">Cell inner membrane</keyword>
<dbReference type="EMBL" id="BAUU01000024">
    <property type="protein sequence ID" value="GAE31801.1"/>
    <property type="molecule type" value="Genomic_DNA"/>
</dbReference>
<evidence type="ECO:0000313" key="12">
    <source>
        <dbReference type="Proteomes" id="UP000018895"/>
    </source>
</evidence>
<gene>
    <name evidence="11" type="ORF">JCM9152_3293</name>
</gene>
<dbReference type="PANTHER" id="PTHR35011:SF2">
    <property type="entry name" value="2,3-DIKETO-L-GULONATE TRAP TRANSPORTER SMALL PERMEASE PROTEIN YIAM"/>
    <property type="match status" value="1"/>
</dbReference>
<name>W4QI79_9BACI</name>
<evidence type="ECO:0000256" key="6">
    <source>
        <dbReference type="ARBA" id="ARBA00022989"/>
    </source>
</evidence>
<dbReference type="STRING" id="1236971.JCM9152_3293"/>
<organism evidence="11 12">
    <name type="scientific">Halalkalibacter hemicellulosilyticusJCM 9152</name>
    <dbReference type="NCBI Taxonomy" id="1236971"/>
    <lineage>
        <taxon>Bacteria</taxon>
        <taxon>Bacillati</taxon>
        <taxon>Bacillota</taxon>
        <taxon>Bacilli</taxon>
        <taxon>Bacillales</taxon>
        <taxon>Bacillaceae</taxon>
        <taxon>Halalkalibacter</taxon>
    </lineage>
</organism>